<gene>
    <name evidence="1" type="ORF">ACFSJU_19165</name>
</gene>
<reference evidence="2" key="1">
    <citation type="journal article" date="2019" name="Int. J. Syst. Evol. Microbiol.">
        <title>The Global Catalogue of Microorganisms (GCM) 10K type strain sequencing project: providing services to taxonomists for standard genome sequencing and annotation.</title>
        <authorList>
            <consortium name="The Broad Institute Genomics Platform"/>
            <consortium name="The Broad Institute Genome Sequencing Center for Infectious Disease"/>
            <person name="Wu L."/>
            <person name="Ma J."/>
        </authorList>
    </citation>
    <scope>NUCLEOTIDE SEQUENCE [LARGE SCALE GENOMIC DNA]</scope>
    <source>
        <strain evidence="2">KCTC 42217</strain>
    </source>
</reference>
<evidence type="ECO:0000313" key="1">
    <source>
        <dbReference type="EMBL" id="MFD2164534.1"/>
    </source>
</evidence>
<evidence type="ECO:0000313" key="2">
    <source>
        <dbReference type="Proteomes" id="UP001597387"/>
    </source>
</evidence>
<accession>A0ABW4ZRP3</accession>
<proteinExistence type="predicted"/>
<dbReference type="RefSeq" id="WP_379126330.1">
    <property type="nucleotide sequence ID" value="NZ_JBHUHZ010000005.1"/>
</dbReference>
<name>A0ABW4ZRP3_9SPHI</name>
<dbReference type="EMBL" id="JBHUHZ010000005">
    <property type="protein sequence ID" value="MFD2164534.1"/>
    <property type="molecule type" value="Genomic_DNA"/>
</dbReference>
<dbReference type="PANTHER" id="PTHR34585">
    <property type="match status" value="1"/>
</dbReference>
<keyword evidence="2" id="KW-1185">Reference proteome</keyword>
<sequence length="122" mass="14381">MVQGQKNEISHGTFLKMYHENNFPSPLLYSKLKDMPTEIVTVEDLNEFRIRLLADMENLLKNYTQAPRKKWLKSFEVMTMLNITKNTLTTHRNNGVLYGKKVGGIYYYAYQEIMELLQKKAK</sequence>
<dbReference type="Proteomes" id="UP001597387">
    <property type="component" value="Unassembled WGS sequence"/>
</dbReference>
<comment type="caution">
    <text evidence="1">The sequence shown here is derived from an EMBL/GenBank/DDBJ whole genome shotgun (WGS) entry which is preliminary data.</text>
</comment>
<protein>
    <submittedName>
        <fullName evidence="1">Helix-turn-helix domain-containing protein</fullName>
    </submittedName>
</protein>
<dbReference type="PANTHER" id="PTHR34585:SF22">
    <property type="entry name" value="HELIX-TURN-HELIX DOMAIN-CONTAINING PROTEIN"/>
    <property type="match status" value="1"/>
</dbReference>
<organism evidence="1 2">
    <name type="scientific">Paradesertivirga mongoliensis</name>
    <dbReference type="NCBI Taxonomy" id="2100740"/>
    <lineage>
        <taxon>Bacteria</taxon>
        <taxon>Pseudomonadati</taxon>
        <taxon>Bacteroidota</taxon>
        <taxon>Sphingobacteriia</taxon>
        <taxon>Sphingobacteriales</taxon>
        <taxon>Sphingobacteriaceae</taxon>
        <taxon>Paradesertivirga</taxon>
    </lineage>
</organism>